<feature type="domain" description="Metallo-beta-lactamase" evidence="1">
    <location>
        <begin position="121"/>
        <end position="314"/>
    </location>
</feature>
<evidence type="ECO:0000313" key="2">
    <source>
        <dbReference type="EMBL" id="GJM49608.1"/>
    </source>
</evidence>
<dbReference type="InterPro" id="IPR036866">
    <property type="entry name" value="RibonucZ/Hydroxyglut_hydro"/>
</dbReference>
<dbReference type="InterPro" id="IPR001279">
    <property type="entry name" value="Metallo-B-lactamas"/>
</dbReference>
<dbReference type="GO" id="GO:0005737">
    <property type="term" value="C:cytoplasm"/>
    <property type="evidence" value="ECO:0007669"/>
    <property type="project" value="TreeGrafter"/>
</dbReference>
<sequence>MNKMLYFFLAIVGLVCLVIAAYMQLPKFGKHLAGKRLQRIENSPNYKDGAFQNIEETKTFTTEDKTIVGAFWDFPFKKVANKSLKTELLSVKTYLTQISTEKEYAEWFGHSSYLIQTHGKRFLLDPVLVTGTPLPFSDGGMFKGSKIYKPNDIPEIDYLVITHDHWDHLDYETIKALRSRVGHVICPLGVGAHFEHWGFATEKITELDWNESTTTGSFTITCLPTRHFSGRGLVRNKTLWGSFMLETPTRTIYIGGDSGYGNHFKEIARKFPKIDFALLENGQYNTNWANIHFLPDNLVKVIQELNPKRVFPVHNSKFALAYHSWNEPLEKIYNVAKEKQLNVIFPKIGEKIILDDEHQSFEEWW</sequence>
<protein>
    <submittedName>
        <fullName evidence="2">MBL fold metallo-hydrolase</fullName>
    </submittedName>
</protein>
<dbReference type="AlphaFoldDB" id="A0AAV5AX84"/>
<dbReference type="Gene3D" id="3.60.15.10">
    <property type="entry name" value="Ribonuclease Z/Hydroxyacylglutathione hydrolase-like"/>
    <property type="match status" value="1"/>
</dbReference>
<keyword evidence="5" id="KW-1185">Reference proteome</keyword>
<proteinExistence type="predicted"/>
<dbReference type="EMBL" id="BQKA01000011">
    <property type="protein sequence ID" value="GJM49608.1"/>
    <property type="molecule type" value="Genomic_DNA"/>
</dbReference>
<reference evidence="2 5" key="1">
    <citation type="submission" date="2021-11" db="EMBL/GenBank/DDBJ databases">
        <title>Draft genome sequence of Capnocytophaga sp. strain KC07075 isolated from cat oral cavity.</title>
        <authorList>
            <person name="Suzuki M."/>
            <person name="Imaoka K."/>
            <person name="Kimura M."/>
            <person name="Morikawa S."/>
            <person name="Maeda K."/>
        </authorList>
    </citation>
    <scope>NUCLEOTIDE SEQUENCE</scope>
    <source>
        <strain evidence="2">KC07075</strain>
        <strain evidence="3 5">KC07079</strain>
    </source>
</reference>
<dbReference type="EMBL" id="BQKB01000022">
    <property type="protein sequence ID" value="GJM52909.1"/>
    <property type="molecule type" value="Genomic_DNA"/>
</dbReference>
<dbReference type="SUPFAM" id="SSF56281">
    <property type="entry name" value="Metallo-hydrolase/oxidoreductase"/>
    <property type="match status" value="1"/>
</dbReference>
<dbReference type="GO" id="GO:0070290">
    <property type="term" value="F:N-acylphosphatidylethanolamine-specific phospholipase D activity"/>
    <property type="evidence" value="ECO:0007669"/>
    <property type="project" value="InterPro"/>
</dbReference>
<dbReference type="Proteomes" id="UP001208692">
    <property type="component" value="Unassembled WGS sequence"/>
</dbReference>
<dbReference type="InterPro" id="IPR024884">
    <property type="entry name" value="NAPE-PLD"/>
</dbReference>
<evidence type="ECO:0000313" key="3">
    <source>
        <dbReference type="EMBL" id="GJM52909.1"/>
    </source>
</evidence>
<evidence type="ECO:0000259" key="1">
    <source>
        <dbReference type="Pfam" id="PF12706"/>
    </source>
</evidence>
<comment type="caution">
    <text evidence="2">The sequence shown here is derived from an EMBL/GenBank/DDBJ whole genome shotgun (WGS) entry which is preliminary data.</text>
</comment>
<dbReference type="PANTHER" id="PTHR15032">
    <property type="entry name" value="N-ACYL-PHOSPHATIDYLETHANOLAMINE-HYDROLYZING PHOSPHOLIPASE D"/>
    <property type="match status" value="1"/>
</dbReference>
<dbReference type="PIRSF" id="PIRSF038896">
    <property type="entry name" value="NAPE-PLD"/>
    <property type="match status" value="1"/>
</dbReference>
<dbReference type="Proteomes" id="UP001207736">
    <property type="component" value="Unassembled WGS sequence"/>
</dbReference>
<dbReference type="GO" id="GO:0008270">
    <property type="term" value="F:zinc ion binding"/>
    <property type="evidence" value="ECO:0007669"/>
    <property type="project" value="InterPro"/>
</dbReference>
<evidence type="ECO:0000313" key="5">
    <source>
        <dbReference type="Proteomes" id="UP001208692"/>
    </source>
</evidence>
<name>A0AAV5AX84_9FLAO</name>
<dbReference type="PANTHER" id="PTHR15032:SF4">
    <property type="entry name" value="N-ACYL-PHOSPHATIDYLETHANOLAMINE-HYDROLYZING PHOSPHOLIPASE D"/>
    <property type="match status" value="1"/>
</dbReference>
<accession>A0AAV5AX84</accession>
<evidence type="ECO:0000313" key="4">
    <source>
        <dbReference type="Proteomes" id="UP001207736"/>
    </source>
</evidence>
<organism evidence="2 4">
    <name type="scientific">Capnocytophaga catalasegens</name>
    <dbReference type="NCBI Taxonomy" id="1004260"/>
    <lineage>
        <taxon>Bacteria</taxon>
        <taxon>Pseudomonadati</taxon>
        <taxon>Bacteroidota</taxon>
        <taxon>Flavobacteriia</taxon>
        <taxon>Flavobacteriales</taxon>
        <taxon>Flavobacteriaceae</taxon>
        <taxon>Capnocytophaga</taxon>
    </lineage>
</organism>
<dbReference type="Pfam" id="PF12706">
    <property type="entry name" value="Lactamase_B_2"/>
    <property type="match status" value="1"/>
</dbReference>
<gene>
    <name evidence="2" type="ORF">RCZ15_05830</name>
    <name evidence="3" type="ORF">RCZ16_12260</name>
</gene>